<evidence type="ECO:0000256" key="1">
    <source>
        <dbReference type="ARBA" id="ARBA00022722"/>
    </source>
</evidence>
<dbReference type="InterPro" id="IPR012337">
    <property type="entry name" value="RNaseH-like_sf"/>
</dbReference>
<organism evidence="4 5">
    <name type="scientific">Saccharata proteae CBS 121410</name>
    <dbReference type="NCBI Taxonomy" id="1314787"/>
    <lineage>
        <taxon>Eukaryota</taxon>
        <taxon>Fungi</taxon>
        <taxon>Dikarya</taxon>
        <taxon>Ascomycota</taxon>
        <taxon>Pezizomycotina</taxon>
        <taxon>Dothideomycetes</taxon>
        <taxon>Dothideomycetes incertae sedis</taxon>
        <taxon>Botryosphaeriales</taxon>
        <taxon>Saccharataceae</taxon>
        <taxon>Saccharata</taxon>
    </lineage>
</organism>
<dbReference type="SMART" id="SM00474">
    <property type="entry name" value="35EXOc"/>
    <property type="match status" value="1"/>
</dbReference>
<proteinExistence type="predicted"/>
<feature type="non-terminal residue" evidence="4">
    <location>
        <position position="1"/>
    </location>
</feature>
<name>A0A9P4I398_9PEZI</name>
<dbReference type="EMBL" id="ML978712">
    <property type="protein sequence ID" value="KAF2091066.1"/>
    <property type="molecule type" value="Genomic_DNA"/>
</dbReference>
<dbReference type="CDD" id="cd06141">
    <property type="entry name" value="WRN_exo"/>
    <property type="match status" value="1"/>
</dbReference>
<evidence type="ECO:0000313" key="5">
    <source>
        <dbReference type="Proteomes" id="UP000799776"/>
    </source>
</evidence>
<dbReference type="GO" id="GO:0006139">
    <property type="term" value="P:nucleobase-containing compound metabolic process"/>
    <property type="evidence" value="ECO:0007669"/>
    <property type="project" value="InterPro"/>
</dbReference>
<gene>
    <name evidence="4" type="ORF">K490DRAFT_16651</name>
</gene>
<dbReference type="Pfam" id="PF01612">
    <property type="entry name" value="DNA_pol_A_exo1"/>
    <property type="match status" value="1"/>
</dbReference>
<dbReference type="GO" id="GO:0003676">
    <property type="term" value="F:nucleic acid binding"/>
    <property type="evidence" value="ECO:0007669"/>
    <property type="project" value="InterPro"/>
</dbReference>
<feature type="domain" description="3'-5' exonuclease" evidence="3">
    <location>
        <begin position="17"/>
        <end position="207"/>
    </location>
</feature>
<dbReference type="InterPro" id="IPR051132">
    <property type="entry name" value="3-5_Exonuclease_domain"/>
</dbReference>
<accession>A0A9P4I398</accession>
<dbReference type="GO" id="GO:0008408">
    <property type="term" value="F:3'-5' exonuclease activity"/>
    <property type="evidence" value="ECO:0007669"/>
    <property type="project" value="InterPro"/>
</dbReference>
<evidence type="ECO:0000256" key="2">
    <source>
        <dbReference type="ARBA" id="ARBA00022801"/>
    </source>
</evidence>
<keyword evidence="1" id="KW-0540">Nuclease</keyword>
<dbReference type="InterPro" id="IPR036397">
    <property type="entry name" value="RNaseH_sf"/>
</dbReference>
<dbReference type="GO" id="GO:0005634">
    <property type="term" value="C:nucleus"/>
    <property type="evidence" value="ECO:0007669"/>
    <property type="project" value="TreeGrafter"/>
</dbReference>
<dbReference type="SUPFAM" id="SSF53098">
    <property type="entry name" value="Ribonuclease H-like"/>
    <property type="match status" value="1"/>
</dbReference>
<dbReference type="PANTHER" id="PTHR13620">
    <property type="entry name" value="3-5 EXONUCLEASE"/>
    <property type="match status" value="1"/>
</dbReference>
<keyword evidence="2" id="KW-0378">Hydrolase</keyword>
<sequence length="246" mass="27597">YWSHKQFKGPEGQDVTVEYCKTLEQSEAAAKKFLNEKVLGFDMEWSSYPSANIKLNISVVQLACADRIAVFHIAQHSGTTVDRVLAPSLRKIIESPEYIKTGVNILGADGARLEHWFRLKPQGLFELSHLWRLIRSERAAVNGEEESSRKLRAMAAQVSDQLGSPLLKDSVRTSDWTKPLTQKQIDYAAADAYAGFMLFHVMNEKRKLMKPAPPLPAFAELKQPIIHRLGPRIDGEGKKLKSPTGT</sequence>
<evidence type="ECO:0000313" key="4">
    <source>
        <dbReference type="EMBL" id="KAF2091066.1"/>
    </source>
</evidence>
<reference evidence="4" key="1">
    <citation type="journal article" date="2020" name="Stud. Mycol.">
        <title>101 Dothideomycetes genomes: a test case for predicting lifestyles and emergence of pathogens.</title>
        <authorList>
            <person name="Haridas S."/>
            <person name="Albert R."/>
            <person name="Binder M."/>
            <person name="Bloem J."/>
            <person name="Labutti K."/>
            <person name="Salamov A."/>
            <person name="Andreopoulos B."/>
            <person name="Baker S."/>
            <person name="Barry K."/>
            <person name="Bills G."/>
            <person name="Bluhm B."/>
            <person name="Cannon C."/>
            <person name="Castanera R."/>
            <person name="Culley D."/>
            <person name="Daum C."/>
            <person name="Ezra D."/>
            <person name="Gonzalez J."/>
            <person name="Henrissat B."/>
            <person name="Kuo A."/>
            <person name="Liang C."/>
            <person name="Lipzen A."/>
            <person name="Lutzoni F."/>
            <person name="Magnuson J."/>
            <person name="Mondo S."/>
            <person name="Nolan M."/>
            <person name="Ohm R."/>
            <person name="Pangilinan J."/>
            <person name="Park H.-J."/>
            <person name="Ramirez L."/>
            <person name="Alfaro M."/>
            <person name="Sun H."/>
            <person name="Tritt A."/>
            <person name="Yoshinaga Y."/>
            <person name="Zwiers L.-H."/>
            <person name="Turgeon B."/>
            <person name="Goodwin S."/>
            <person name="Spatafora J."/>
            <person name="Crous P."/>
            <person name="Grigoriev I."/>
        </authorList>
    </citation>
    <scope>NUCLEOTIDE SEQUENCE</scope>
    <source>
        <strain evidence="4">CBS 121410</strain>
    </source>
</reference>
<dbReference type="Gene3D" id="3.30.420.10">
    <property type="entry name" value="Ribonuclease H-like superfamily/Ribonuclease H"/>
    <property type="match status" value="1"/>
</dbReference>
<dbReference type="PANTHER" id="PTHR13620:SF104">
    <property type="entry name" value="EXONUCLEASE 3'-5' DOMAIN-CONTAINING PROTEIN 2"/>
    <property type="match status" value="1"/>
</dbReference>
<protein>
    <submittedName>
        <fullName evidence="4">Ribonuclease H-like protein</fullName>
    </submittedName>
</protein>
<dbReference type="InterPro" id="IPR002562">
    <property type="entry name" value="3'-5'_exonuclease_dom"/>
</dbReference>
<dbReference type="AlphaFoldDB" id="A0A9P4I398"/>
<dbReference type="GO" id="GO:0005737">
    <property type="term" value="C:cytoplasm"/>
    <property type="evidence" value="ECO:0007669"/>
    <property type="project" value="TreeGrafter"/>
</dbReference>
<dbReference type="Proteomes" id="UP000799776">
    <property type="component" value="Unassembled WGS sequence"/>
</dbReference>
<comment type="caution">
    <text evidence="4">The sequence shown here is derived from an EMBL/GenBank/DDBJ whole genome shotgun (WGS) entry which is preliminary data.</text>
</comment>
<keyword evidence="5" id="KW-1185">Reference proteome</keyword>
<feature type="non-terminal residue" evidence="4">
    <location>
        <position position="246"/>
    </location>
</feature>
<evidence type="ECO:0000259" key="3">
    <source>
        <dbReference type="SMART" id="SM00474"/>
    </source>
</evidence>
<dbReference type="OrthoDB" id="1920326at2759"/>